<gene>
    <name evidence="3" type="primary">glgA</name>
    <name evidence="3" type="ORF">ERS852573_02194</name>
</gene>
<dbReference type="EC" id="2.4.1.21" evidence="3"/>
<dbReference type="SUPFAM" id="SSF53756">
    <property type="entry name" value="UDP-Glycosyltransferase/glycogen phosphorylase"/>
    <property type="match status" value="1"/>
</dbReference>
<protein>
    <submittedName>
        <fullName evidence="3">Capsular glucan synthase</fullName>
        <ecNumber evidence="3">2.4.1.21</ecNumber>
    </submittedName>
</protein>
<organism evidence="3 4">
    <name type="scientific">Dorea longicatena</name>
    <dbReference type="NCBI Taxonomy" id="88431"/>
    <lineage>
        <taxon>Bacteria</taxon>
        <taxon>Bacillati</taxon>
        <taxon>Bacillota</taxon>
        <taxon>Clostridia</taxon>
        <taxon>Lachnospirales</taxon>
        <taxon>Lachnospiraceae</taxon>
        <taxon>Dorea</taxon>
    </lineage>
</organism>
<proteinExistence type="predicted"/>
<dbReference type="GO" id="GO:0009011">
    <property type="term" value="F:alpha-1,4-glucan glucosyltransferase (ADP-glucose donor) activity"/>
    <property type="evidence" value="ECO:0007669"/>
    <property type="project" value="UniProtKB-EC"/>
</dbReference>
<dbReference type="PANTHER" id="PTHR45947:SF3">
    <property type="entry name" value="SULFOQUINOVOSYL TRANSFERASE SQD2"/>
    <property type="match status" value="1"/>
</dbReference>
<dbReference type="CDD" id="cd03801">
    <property type="entry name" value="GT4_PimA-like"/>
    <property type="match status" value="1"/>
</dbReference>
<dbReference type="AlphaFoldDB" id="A0A173ULD1"/>
<dbReference type="EMBL" id="CYXO01000014">
    <property type="protein sequence ID" value="CUN15873.1"/>
    <property type="molecule type" value="Genomic_DNA"/>
</dbReference>
<accession>A0A173ULD1</accession>
<keyword evidence="3" id="KW-0328">Glycosyltransferase</keyword>
<dbReference type="InterPro" id="IPR050194">
    <property type="entry name" value="Glycosyltransferase_grp1"/>
</dbReference>
<evidence type="ECO:0000259" key="1">
    <source>
        <dbReference type="Pfam" id="PF00534"/>
    </source>
</evidence>
<dbReference type="PANTHER" id="PTHR45947">
    <property type="entry name" value="SULFOQUINOVOSYL TRANSFERASE SQD2"/>
    <property type="match status" value="1"/>
</dbReference>
<sequence length="396" mass="44815">MRVLSVTAQKPCSTGSGVYLTEVVRSLAKMGVSQAVVAGVTREDRVDMPEGVTVYPVYFSSEKLPYPVVGMSDEMPYTSTRYRDMTEEMAGQFKAAFLEVLDEAIEKENPDIILCHHLYYLTALIRAHYPAKKVYGFCHNTDLRQMESILFERNFIRQEIPKLDRIFALQEAQKEKIKKIYPVSEKQMTVIGTGYNSEVFKKTGIKLSRKDGKIRMIFAGKITQKKGVKSLLRALNLLDYEKEKIQLILAGGAGNLVEYEEIKELADGCRYPVVFAGCVTQSRLAELYNDCDIFVLPSMYEGLPLTVIESLACGDRVVMTKLEGIAEWLADMVPDADIRYVLPPGMKGTDEPLEKELPAFESRLTEALREAIEEKDTKECDVSRISWQKIAREVIR</sequence>
<dbReference type="Pfam" id="PF13439">
    <property type="entry name" value="Glyco_transf_4"/>
    <property type="match status" value="1"/>
</dbReference>
<evidence type="ECO:0000313" key="3">
    <source>
        <dbReference type="EMBL" id="CUN15873.1"/>
    </source>
</evidence>
<dbReference type="OrthoDB" id="9804196at2"/>
<dbReference type="Gene3D" id="3.40.50.2000">
    <property type="entry name" value="Glycogen Phosphorylase B"/>
    <property type="match status" value="2"/>
</dbReference>
<evidence type="ECO:0000259" key="2">
    <source>
        <dbReference type="Pfam" id="PF13439"/>
    </source>
</evidence>
<name>A0A173ULD1_9FIRM</name>
<dbReference type="Pfam" id="PF00534">
    <property type="entry name" value="Glycos_transf_1"/>
    <property type="match status" value="1"/>
</dbReference>
<dbReference type="RefSeq" id="WP_055214744.1">
    <property type="nucleotide sequence ID" value="NZ_CYXO01000014.1"/>
</dbReference>
<dbReference type="InterPro" id="IPR001296">
    <property type="entry name" value="Glyco_trans_1"/>
</dbReference>
<dbReference type="InterPro" id="IPR028098">
    <property type="entry name" value="Glyco_trans_4-like_N"/>
</dbReference>
<reference evidence="3 4" key="1">
    <citation type="submission" date="2015-09" db="EMBL/GenBank/DDBJ databases">
        <authorList>
            <consortium name="Pathogen Informatics"/>
        </authorList>
    </citation>
    <scope>NUCLEOTIDE SEQUENCE [LARGE SCALE GENOMIC DNA]</scope>
    <source>
        <strain evidence="3 4">2789STDY5834961</strain>
    </source>
</reference>
<feature type="domain" description="Glycosyltransferase subfamily 4-like N-terminal" evidence="2">
    <location>
        <begin position="15"/>
        <end position="198"/>
    </location>
</feature>
<evidence type="ECO:0000313" key="4">
    <source>
        <dbReference type="Proteomes" id="UP000095597"/>
    </source>
</evidence>
<keyword evidence="3" id="KW-0808">Transferase</keyword>
<feature type="domain" description="Glycosyl transferase family 1" evidence="1">
    <location>
        <begin position="207"/>
        <end position="332"/>
    </location>
</feature>
<dbReference type="Proteomes" id="UP000095597">
    <property type="component" value="Unassembled WGS sequence"/>
</dbReference>